<keyword evidence="2" id="KW-0548">Nucleotidyltransferase</keyword>
<dbReference type="Proteomes" id="UP001596002">
    <property type="component" value="Unassembled WGS sequence"/>
</dbReference>
<dbReference type="InterPro" id="IPR051083">
    <property type="entry name" value="GrpII_Intron_Splice-Mob/Def"/>
</dbReference>
<dbReference type="SUPFAM" id="SSF56672">
    <property type="entry name" value="DNA/RNA polymerases"/>
    <property type="match status" value="1"/>
</dbReference>
<reference evidence="3" key="1">
    <citation type="journal article" date="2019" name="Int. J. Syst. Evol. Microbiol.">
        <title>The Global Catalogue of Microorganisms (GCM) 10K type strain sequencing project: providing services to taxonomists for standard genome sequencing and annotation.</title>
        <authorList>
            <consortium name="The Broad Institute Genomics Platform"/>
            <consortium name="The Broad Institute Genome Sequencing Center for Infectious Disease"/>
            <person name="Wu L."/>
            <person name="Ma J."/>
        </authorList>
    </citation>
    <scope>NUCLEOTIDE SEQUENCE [LARGE SCALE GENOMIC DNA]</scope>
    <source>
        <strain evidence="3">WYCCWR 12678</strain>
    </source>
</reference>
<dbReference type="InterPro" id="IPR000477">
    <property type="entry name" value="RT_dom"/>
</dbReference>
<keyword evidence="2" id="KW-0808">Transferase</keyword>
<evidence type="ECO:0000259" key="1">
    <source>
        <dbReference type="Pfam" id="PF00078"/>
    </source>
</evidence>
<keyword evidence="3" id="KW-1185">Reference proteome</keyword>
<protein>
    <submittedName>
        <fullName evidence="2">Reverse transcriptase domain-containing protein</fullName>
    </submittedName>
</protein>
<evidence type="ECO:0000313" key="2">
    <source>
        <dbReference type="EMBL" id="MFC4769061.1"/>
    </source>
</evidence>
<proteinExistence type="predicted"/>
<name>A0ABV9Q3I5_9BACL</name>
<sequence>MATKMVIERIFEADFQDFSYGFRPGRSQHQALRHIRRAVKKGIYWVVDIDIQGYFDNICHDKLMKLIEQLSKETQQVRSGRNGCLTHRTEETCLLESTVMHREEEHRKAG</sequence>
<dbReference type="EMBL" id="JBHSHC010000116">
    <property type="protein sequence ID" value="MFC4769061.1"/>
    <property type="molecule type" value="Genomic_DNA"/>
</dbReference>
<dbReference type="InterPro" id="IPR043502">
    <property type="entry name" value="DNA/RNA_pol_sf"/>
</dbReference>
<accession>A0ABV9Q3I5</accession>
<dbReference type="PANTHER" id="PTHR34047:SF8">
    <property type="entry name" value="PROTEIN YKFC"/>
    <property type="match status" value="1"/>
</dbReference>
<dbReference type="GO" id="GO:0003964">
    <property type="term" value="F:RNA-directed DNA polymerase activity"/>
    <property type="evidence" value="ECO:0007669"/>
    <property type="project" value="UniProtKB-KW"/>
</dbReference>
<feature type="domain" description="Reverse transcriptase" evidence="1">
    <location>
        <begin position="4"/>
        <end position="76"/>
    </location>
</feature>
<dbReference type="CDD" id="cd01651">
    <property type="entry name" value="RT_G2_intron"/>
    <property type="match status" value="1"/>
</dbReference>
<organism evidence="2 3">
    <name type="scientific">Effusibacillus consociatus</name>
    <dbReference type="NCBI Taxonomy" id="1117041"/>
    <lineage>
        <taxon>Bacteria</taxon>
        <taxon>Bacillati</taxon>
        <taxon>Bacillota</taxon>
        <taxon>Bacilli</taxon>
        <taxon>Bacillales</taxon>
        <taxon>Alicyclobacillaceae</taxon>
        <taxon>Effusibacillus</taxon>
    </lineage>
</organism>
<dbReference type="Pfam" id="PF00078">
    <property type="entry name" value="RVT_1"/>
    <property type="match status" value="1"/>
</dbReference>
<gene>
    <name evidence="2" type="ORF">ACFO8Q_17155</name>
</gene>
<evidence type="ECO:0000313" key="3">
    <source>
        <dbReference type="Proteomes" id="UP001596002"/>
    </source>
</evidence>
<comment type="caution">
    <text evidence="2">The sequence shown here is derived from an EMBL/GenBank/DDBJ whole genome shotgun (WGS) entry which is preliminary data.</text>
</comment>
<keyword evidence="2" id="KW-0695">RNA-directed DNA polymerase</keyword>
<dbReference type="PANTHER" id="PTHR34047">
    <property type="entry name" value="NUCLEAR INTRON MATURASE 1, MITOCHONDRIAL-RELATED"/>
    <property type="match status" value="1"/>
</dbReference>